<dbReference type="EMBL" id="GFTR01001205">
    <property type="protein sequence ID" value="JAW15221.1"/>
    <property type="molecule type" value="Transcribed_RNA"/>
</dbReference>
<organism evidence="1">
    <name type="scientific">Panstrongylus lignarius</name>
    <dbReference type="NCBI Taxonomy" id="156445"/>
    <lineage>
        <taxon>Eukaryota</taxon>
        <taxon>Metazoa</taxon>
        <taxon>Ecdysozoa</taxon>
        <taxon>Arthropoda</taxon>
        <taxon>Hexapoda</taxon>
        <taxon>Insecta</taxon>
        <taxon>Pterygota</taxon>
        <taxon>Neoptera</taxon>
        <taxon>Paraneoptera</taxon>
        <taxon>Hemiptera</taxon>
        <taxon>Heteroptera</taxon>
        <taxon>Panheteroptera</taxon>
        <taxon>Cimicomorpha</taxon>
        <taxon>Reduviidae</taxon>
        <taxon>Triatominae</taxon>
        <taxon>Panstrongylus</taxon>
    </lineage>
</organism>
<reference evidence="1" key="1">
    <citation type="journal article" date="2018" name="PLoS Negl. Trop. Dis.">
        <title>An insight into the salivary gland and fat body transcriptome of Panstrongylus lignarius (Hemiptera: Heteroptera), the main vector of Chagas disease in Peru.</title>
        <authorList>
            <person name="Nevoa J.C."/>
            <person name="Mendes M.T."/>
            <person name="da Silva M.V."/>
            <person name="Soares S.C."/>
            <person name="Oliveira C.J.F."/>
            <person name="Ribeiro J.M.C."/>
        </authorList>
    </citation>
    <scope>NUCLEOTIDE SEQUENCE</scope>
</reference>
<sequence length="89" mass="9903">MIGKGQSFDTALVMVPVVVLIVATRGTLSMPGCRLTIPAKDHFNSGKFSHLTNTNDPGFTMLELVFPRRLLWDLDCNCPKYSLVHLLQN</sequence>
<protein>
    <submittedName>
        <fullName evidence="1">Putative secreted protein</fullName>
    </submittedName>
</protein>
<dbReference type="AlphaFoldDB" id="A0A224Y401"/>
<name>A0A224Y401_9HEMI</name>
<accession>A0A224Y401</accession>
<proteinExistence type="predicted"/>
<evidence type="ECO:0000313" key="1">
    <source>
        <dbReference type="EMBL" id="JAW15221.1"/>
    </source>
</evidence>